<feature type="compositionally biased region" description="Basic and acidic residues" evidence="1">
    <location>
        <begin position="1"/>
        <end position="19"/>
    </location>
</feature>
<evidence type="ECO:0000313" key="3">
    <source>
        <dbReference type="Proteomes" id="UP000034883"/>
    </source>
</evidence>
<protein>
    <submittedName>
        <fullName evidence="2">Uncharacterized protein</fullName>
    </submittedName>
</protein>
<evidence type="ECO:0000256" key="1">
    <source>
        <dbReference type="SAM" id="MobiDB-lite"/>
    </source>
</evidence>
<sequence>MRIGRATREHGTPEHERRATQHVLDLSSSRAMRAIGDRPDTRCARRALR</sequence>
<dbReference type="EMBL" id="CP011125">
    <property type="protein sequence ID" value="AKF08700.1"/>
    <property type="molecule type" value="Genomic_DNA"/>
</dbReference>
<gene>
    <name evidence="2" type="ORF">DB32_005849</name>
</gene>
<dbReference type="Proteomes" id="UP000034883">
    <property type="component" value="Chromosome"/>
</dbReference>
<proteinExistence type="predicted"/>
<reference evidence="2 3" key="1">
    <citation type="submission" date="2015-03" db="EMBL/GenBank/DDBJ databases">
        <title>Genome assembly of Sandaracinus amylolyticus DSM 53668.</title>
        <authorList>
            <person name="Sharma G."/>
            <person name="Subramanian S."/>
        </authorList>
    </citation>
    <scope>NUCLEOTIDE SEQUENCE [LARGE SCALE GENOMIC DNA]</scope>
    <source>
        <strain evidence="2 3">DSM 53668</strain>
    </source>
</reference>
<evidence type="ECO:0000313" key="2">
    <source>
        <dbReference type="EMBL" id="AKF08700.1"/>
    </source>
</evidence>
<name>A0A0F6W6G1_9BACT</name>
<dbReference type="KEGG" id="samy:DB32_005849"/>
<accession>A0A0F6W6G1</accession>
<keyword evidence="3" id="KW-1185">Reference proteome</keyword>
<dbReference type="AlphaFoldDB" id="A0A0F6W6G1"/>
<organism evidence="2 3">
    <name type="scientific">Sandaracinus amylolyticus</name>
    <dbReference type="NCBI Taxonomy" id="927083"/>
    <lineage>
        <taxon>Bacteria</taxon>
        <taxon>Pseudomonadati</taxon>
        <taxon>Myxococcota</taxon>
        <taxon>Polyangia</taxon>
        <taxon>Polyangiales</taxon>
        <taxon>Sandaracinaceae</taxon>
        <taxon>Sandaracinus</taxon>
    </lineage>
</organism>
<dbReference type="STRING" id="927083.DB32_005849"/>
<feature type="region of interest" description="Disordered" evidence="1">
    <location>
        <begin position="1"/>
        <end position="49"/>
    </location>
</feature>